<dbReference type="InterPro" id="IPR034164">
    <property type="entry name" value="Pepsin-like_dom"/>
</dbReference>
<comment type="similarity">
    <text evidence="2 12">Belongs to the peptidase A1 family.</text>
</comment>
<dbReference type="EMBL" id="LNRQ01000001">
    <property type="protein sequence ID" value="KZN08475.1"/>
    <property type="molecule type" value="Genomic_DNA"/>
</dbReference>
<dbReference type="PANTHER" id="PTHR13683">
    <property type="entry name" value="ASPARTYL PROTEASES"/>
    <property type="match status" value="1"/>
</dbReference>
<dbReference type="OrthoDB" id="2747330at2759"/>
<evidence type="ECO:0000256" key="13">
    <source>
        <dbReference type="SAM" id="MobiDB-lite"/>
    </source>
</evidence>
<evidence type="ECO:0000313" key="16">
    <source>
        <dbReference type="EMBL" id="KZN08475.1"/>
    </source>
</evidence>
<organism evidence="16">
    <name type="scientific">Daucus carota subsp. sativus</name>
    <name type="common">Carrot</name>
    <dbReference type="NCBI Taxonomy" id="79200"/>
    <lineage>
        <taxon>Eukaryota</taxon>
        <taxon>Viridiplantae</taxon>
        <taxon>Streptophyta</taxon>
        <taxon>Embryophyta</taxon>
        <taxon>Tracheophyta</taxon>
        <taxon>Spermatophyta</taxon>
        <taxon>Magnoliopsida</taxon>
        <taxon>eudicotyledons</taxon>
        <taxon>Gunneridae</taxon>
        <taxon>Pentapetalae</taxon>
        <taxon>asterids</taxon>
        <taxon>campanulids</taxon>
        <taxon>Apiales</taxon>
        <taxon>Apiaceae</taxon>
        <taxon>Apioideae</taxon>
        <taxon>Scandiceae</taxon>
        <taxon>Daucinae</taxon>
        <taxon>Daucus</taxon>
        <taxon>Daucus sect. Daucus</taxon>
    </lineage>
</organism>
<dbReference type="EMBL" id="CP093343">
    <property type="protein sequence ID" value="WOG81830.1"/>
    <property type="molecule type" value="Genomic_DNA"/>
</dbReference>
<dbReference type="InterPro" id="IPR032861">
    <property type="entry name" value="TAXi_N"/>
</dbReference>
<dbReference type="GO" id="GO:0005886">
    <property type="term" value="C:plasma membrane"/>
    <property type="evidence" value="ECO:0007669"/>
    <property type="project" value="UniProtKB-SubCell"/>
</dbReference>
<dbReference type="Proteomes" id="UP000077755">
    <property type="component" value="Chromosome 1"/>
</dbReference>
<evidence type="ECO:0000256" key="3">
    <source>
        <dbReference type="ARBA" id="ARBA00022475"/>
    </source>
</evidence>
<evidence type="ECO:0000256" key="10">
    <source>
        <dbReference type="ARBA" id="ARBA00023288"/>
    </source>
</evidence>
<dbReference type="PANTHER" id="PTHR13683:SF743">
    <property type="entry name" value="ASPARTIC PROTEINASE-LIKE PROTEIN 1"/>
    <property type="match status" value="1"/>
</dbReference>
<evidence type="ECO:0000313" key="18">
    <source>
        <dbReference type="Proteomes" id="UP000077755"/>
    </source>
</evidence>
<name>A0A166G2R0_DAUCS</name>
<dbReference type="OMA" id="IDGGPWE"/>
<keyword evidence="7 12" id="KW-0378">Hydrolase</keyword>
<evidence type="ECO:0000259" key="15">
    <source>
        <dbReference type="PROSITE" id="PS51767"/>
    </source>
</evidence>
<evidence type="ECO:0000256" key="14">
    <source>
        <dbReference type="SAM" id="SignalP"/>
    </source>
</evidence>
<sequence>MATKLTLISLFFFLHSAASAMYSFELLHRFSDELKAFGPVKSAAQWPKKGTLAYYKMLAANDAWRRNNMMKLVSDSSVVFPVDGSDTQNLGNAFGWLHYTWIDIGMPAVSFLVALDTGSDLSWVPCECVQCAPLSASFYDLDRDLHMYNPSSSSSGKILPCTHKLCELGTSCGNPKSQCPYNVTYLSENVSSSGLLVEDVIHLVSRRAEALNHYVRSPVIIGCGKRQGGEFLDGIAPDGLLGLGVREISVPSFLAKAGVIKNSFSLCFSEHYSGKIYLGDQGPSTQQTTSLLPLDGKFTTYITGVEACCIGDSCLNQTNFKALIDCGTSFTHFPSDVYEIVVKEFDRQINSTKISNDPWEYCYNGSSSRSSKVPSVVLKFGKNNTFVVHTPVIDIFDDQGISGFCLAIHPTDSNVALIGQNYLRGYRMVFDRENLKLGWSPSDCGDDDSSESSPHSPPQNGSASNPFPDLQNAIHHANAGPDESIATRLTAGRLINMSYLENLLLLLLAFHQLVCIA</sequence>
<evidence type="ECO:0000256" key="8">
    <source>
        <dbReference type="ARBA" id="ARBA00023136"/>
    </source>
</evidence>
<keyword evidence="6 12" id="KW-0064">Aspartyl protease</keyword>
<keyword evidence="5 14" id="KW-0732">Signal</keyword>
<keyword evidence="4 12" id="KW-0645">Protease</keyword>
<feature type="active site" evidence="11">
    <location>
        <position position="116"/>
    </location>
</feature>
<feature type="chain" id="PRO_5007873681" description="Peptidase A1 domain-containing protein" evidence="14">
    <location>
        <begin position="21"/>
        <end position="517"/>
    </location>
</feature>
<dbReference type="FunFam" id="2.40.70.10:FF:000014">
    <property type="entry name" value="Aspartyl protease family protein 1"/>
    <property type="match status" value="1"/>
</dbReference>
<dbReference type="InterPro" id="IPR001969">
    <property type="entry name" value="Aspartic_peptidase_AS"/>
</dbReference>
<evidence type="ECO:0000256" key="5">
    <source>
        <dbReference type="ARBA" id="ARBA00022729"/>
    </source>
</evidence>
<dbReference type="SUPFAM" id="SSF50630">
    <property type="entry name" value="Acid proteases"/>
    <property type="match status" value="1"/>
</dbReference>
<reference evidence="17" key="2">
    <citation type="submission" date="2022-03" db="EMBL/GenBank/DDBJ databases">
        <title>Draft title - Genomic analysis of global carrot germplasm unveils the trajectory of domestication and the origin of high carotenoid orange carrot.</title>
        <authorList>
            <person name="Iorizzo M."/>
            <person name="Ellison S."/>
            <person name="Senalik D."/>
            <person name="Macko-Podgorni A."/>
            <person name="Grzebelus D."/>
            <person name="Bostan H."/>
            <person name="Rolling W."/>
            <person name="Curaba J."/>
            <person name="Simon P."/>
        </authorList>
    </citation>
    <scope>NUCLEOTIDE SEQUENCE</scope>
    <source>
        <tissue evidence="17">Leaf</tissue>
    </source>
</reference>
<feature type="domain" description="Peptidase A1" evidence="15">
    <location>
        <begin position="98"/>
        <end position="440"/>
    </location>
</feature>
<dbReference type="KEGG" id="dcr:108201132"/>
<evidence type="ECO:0000256" key="2">
    <source>
        <dbReference type="ARBA" id="ARBA00007447"/>
    </source>
</evidence>
<dbReference type="Gene3D" id="2.40.70.10">
    <property type="entry name" value="Acid Proteases"/>
    <property type="match status" value="2"/>
</dbReference>
<evidence type="ECO:0000256" key="7">
    <source>
        <dbReference type="ARBA" id="ARBA00022801"/>
    </source>
</evidence>
<keyword evidence="8" id="KW-0472">Membrane</keyword>
<dbReference type="FunFam" id="2.40.70.10:FF:000012">
    <property type="entry name" value="Aspartyl protease family protein 1"/>
    <property type="match status" value="1"/>
</dbReference>
<dbReference type="CDD" id="cd05471">
    <property type="entry name" value="pepsin_like"/>
    <property type="match status" value="1"/>
</dbReference>
<dbReference type="AlphaFoldDB" id="A0A166G2R0"/>
<keyword evidence="10" id="KW-0449">Lipoprotein</keyword>
<dbReference type="InterPro" id="IPR032799">
    <property type="entry name" value="TAXi_C"/>
</dbReference>
<dbReference type="InterPro" id="IPR001461">
    <property type="entry name" value="Aspartic_peptidase_A1"/>
</dbReference>
<keyword evidence="9" id="KW-0325">Glycoprotein</keyword>
<gene>
    <name evidence="16" type="ORF">DCAR_001021</name>
    <name evidence="17" type="ORF">DCAR_0100982</name>
</gene>
<keyword evidence="18" id="KW-1185">Reference proteome</keyword>
<feature type="region of interest" description="Disordered" evidence="13">
    <location>
        <begin position="441"/>
        <end position="473"/>
    </location>
</feature>
<dbReference type="InterPro" id="IPR021109">
    <property type="entry name" value="Peptidase_aspartic_dom_sf"/>
</dbReference>
<dbReference type="PRINTS" id="PR00792">
    <property type="entry name" value="PEPSIN"/>
</dbReference>
<dbReference type="GO" id="GO:0004190">
    <property type="term" value="F:aspartic-type endopeptidase activity"/>
    <property type="evidence" value="ECO:0007669"/>
    <property type="project" value="UniProtKB-KW"/>
</dbReference>
<protein>
    <recommendedName>
        <fullName evidence="15">Peptidase A1 domain-containing protein</fullName>
    </recommendedName>
</protein>
<dbReference type="Pfam" id="PF14543">
    <property type="entry name" value="TAXi_N"/>
    <property type="match status" value="1"/>
</dbReference>
<reference evidence="16" key="1">
    <citation type="journal article" date="2016" name="Nat. Genet.">
        <title>A high-quality carrot genome assembly provides new insights into carotenoid accumulation and asterid genome evolution.</title>
        <authorList>
            <person name="Iorizzo M."/>
            <person name="Ellison S."/>
            <person name="Senalik D."/>
            <person name="Zeng P."/>
            <person name="Satapoomin P."/>
            <person name="Huang J."/>
            <person name="Bowman M."/>
            <person name="Iovene M."/>
            <person name="Sanseverino W."/>
            <person name="Cavagnaro P."/>
            <person name="Yildiz M."/>
            <person name="Macko-Podgorni A."/>
            <person name="Moranska E."/>
            <person name="Grzebelus E."/>
            <person name="Grzebelus D."/>
            <person name="Ashrafi H."/>
            <person name="Zheng Z."/>
            <person name="Cheng S."/>
            <person name="Spooner D."/>
            <person name="Van Deynze A."/>
            <person name="Simon P."/>
        </authorList>
    </citation>
    <scope>NUCLEOTIDE SEQUENCE [LARGE SCALE GENOMIC DNA]</scope>
    <source>
        <tissue evidence="16">Leaf</tissue>
    </source>
</reference>
<dbReference type="GO" id="GO:0006508">
    <property type="term" value="P:proteolysis"/>
    <property type="evidence" value="ECO:0007669"/>
    <property type="project" value="UniProtKB-KW"/>
</dbReference>
<dbReference type="Pfam" id="PF14541">
    <property type="entry name" value="TAXi_C"/>
    <property type="match status" value="1"/>
</dbReference>
<dbReference type="Gramene" id="KZN08475">
    <property type="protein sequence ID" value="KZN08475"/>
    <property type="gene ID" value="DCAR_001021"/>
</dbReference>
<keyword evidence="3" id="KW-1003">Cell membrane</keyword>
<comment type="subcellular location">
    <subcellularLocation>
        <location evidence="1">Cell membrane</location>
        <topology evidence="1">Lipid-anchor</topology>
    </subcellularLocation>
</comment>
<evidence type="ECO:0000313" key="17">
    <source>
        <dbReference type="EMBL" id="WOG81830.1"/>
    </source>
</evidence>
<evidence type="ECO:0000256" key="11">
    <source>
        <dbReference type="PIRSR" id="PIRSR601461-1"/>
    </source>
</evidence>
<evidence type="ECO:0000256" key="1">
    <source>
        <dbReference type="ARBA" id="ARBA00004193"/>
    </source>
</evidence>
<evidence type="ECO:0000256" key="12">
    <source>
        <dbReference type="RuleBase" id="RU000454"/>
    </source>
</evidence>
<dbReference type="PROSITE" id="PS00141">
    <property type="entry name" value="ASP_PROTEASE"/>
    <property type="match status" value="1"/>
</dbReference>
<feature type="signal peptide" evidence="14">
    <location>
        <begin position="1"/>
        <end position="20"/>
    </location>
</feature>
<dbReference type="STRING" id="79200.A0A166G2R0"/>
<evidence type="ECO:0000256" key="9">
    <source>
        <dbReference type="ARBA" id="ARBA00023180"/>
    </source>
</evidence>
<evidence type="ECO:0000256" key="6">
    <source>
        <dbReference type="ARBA" id="ARBA00022750"/>
    </source>
</evidence>
<accession>A0A166G2R0</accession>
<evidence type="ECO:0000256" key="4">
    <source>
        <dbReference type="ARBA" id="ARBA00022670"/>
    </source>
</evidence>
<feature type="active site" evidence="11">
    <location>
        <position position="325"/>
    </location>
</feature>
<dbReference type="InterPro" id="IPR033121">
    <property type="entry name" value="PEPTIDASE_A1"/>
</dbReference>
<proteinExistence type="inferred from homology"/>
<dbReference type="PROSITE" id="PS51767">
    <property type="entry name" value="PEPTIDASE_A1"/>
    <property type="match status" value="1"/>
</dbReference>